<reference evidence="2 3" key="1">
    <citation type="submission" date="2013-12" db="EMBL/GenBank/DDBJ databases">
        <authorList>
            <consortium name="DOE Joint Genome Institute"/>
            <person name="Bryant D.A."/>
            <person name="Huntemann M."/>
            <person name="Han J."/>
            <person name="Chen A."/>
            <person name="Kyrpides N."/>
            <person name="Mavromatis K."/>
            <person name="Markowitz V."/>
            <person name="Palaniappan K."/>
            <person name="Ivanova N."/>
            <person name="Schaumberg A."/>
            <person name="Pati A."/>
            <person name="Liolios K."/>
            <person name="Nordberg H.P."/>
            <person name="Cantor M.N."/>
            <person name="Hua S.X."/>
            <person name="Woyke T."/>
        </authorList>
    </citation>
    <scope>NUCLEOTIDE SEQUENCE [LARGE SCALE GENOMIC DNA]</scope>
    <source>
        <strain evidence="2 3">984</strain>
    </source>
</reference>
<protein>
    <submittedName>
        <fullName evidence="2">Uncharacterized protein</fullName>
    </submittedName>
</protein>
<name>W0E7J1_MARPU</name>
<evidence type="ECO:0000256" key="1">
    <source>
        <dbReference type="SAM" id="MobiDB-lite"/>
    </source>
</evidence>
<dbReference type="EMBL" id="CP007031">
    <property type="protein sequence ID" value="AHF05493.1"/>
    <property type="molecule type" value="Genomic_DNA"/>
</dbReference>
<dbReference type="HOGENOM" id="CLU_2423468_0_0_6"/>
<accession>W0E7J1</accession>
<dbReference type="Proteomes" id="UP000005275">
    <property type="component" value="Chromosome"/>
</dbReference>
<sequence>MTDEAGARATPVTPGTGNGGQFITGGRRSGTQLGQTYLCTDARGHKVVTDGDGRLTFVLPIIDQREIDGRTMVSAPRLDGAAKHTKKDTKS</sequence>
<dbReference type="AlphaFoldDB" id="W0E7J1"/>
<keyword evidence="3" id="KW-1185">Reference proteome</keyword>
<evidence type="ECO:0000313" key="2">
    <source>
        <dbReference type="EMBL" id="AHF05493.1"/>
    </source>
</evidence>
<feature type="region of interest" description="Disordered" evidence="1">
    <location>
        <begin position="1"/>
        <end position="29"/>
    </location>
</feature>
<gene>
    <name evidence="2" type="ORF">MARPU_09355</name>
</gene>
<dbReference type="KEGG" id="mpur:MARPU_09355"/>
<evidence type="ECO:0000313" key="3">
    <source>
        <dbReference type="Proteomes" id="UP000005275"/>
    </source>
</evidence>
<proteinExistence type="predicted"/>
<organism evidence="2 3">
    <name type="scientific">Marichromatium purpuratum 984</name>
    <dbReference type="NCBI Taxonomy" id="765910"/>
    <lineage>
        <taxon>Bacteria</taxon>
        <taxon>Pseudomonadati</taxon>
        <taxon>Pseudomonadota</taxon>
        <taxon>Gammaproteobacteria</taxon>
        <taxon>Chromatiales</taxon>
        <taxon>Chromatiaceae</taxon>
        <taxon>Marichromatium</taxon>
    </lineage>
</organism>